<dbReference type="InterPro" id="IPR025209">
    <property type="entry name" value="DUF4209"/>
</dbReference>
<accession>A0A8T3VH05</accession>
<dbReference type="Proteomes" id="UP000713479">
    <property type="component" value="Unassembled WGS sequence"/>
</dbReference>
<sequence>MKEITNLDEMYNVLEEINTKNFSDIKNSLKNFLMKTAENRKIWCEYTCLLFRIANGELKGLLVCENENKEKFSIPNLDDFTEDDLKYIEKRMENTENDLLKLRYSTILCNKYPHVDKAKIIIDSSGNLICNLEQEILQNNKIDSFFLIIIINSYRYSFKFNYDKDRIKSKIIDLINNKSFWNKDLYLIPCGLIEHVLSEKKNFKGIDNLNDICWNIYKNIQSLNIWNKIKVLELGKKCDSKSHKYNWKMELGKLYEKEMEESEDPNLKAYHCLNASVNYKKAGKIRQSEDLLKKYREFPQEFKYSTLYGEIEHTPELIEEIIAYADSIVEQNEPTFILMYLMKDPRLTEYYENSLSFVEKSKEDFPLLHIFPIALRDENGFVIEKINPGIDGDNHATMEYYNWLIKFIYLPFISRIINTSYITGKLSPKIILEFLRDKTWLGLDEIHNVGKNDFLSMIVPIINNYFQEFELTYLYNIPAPHFSLFIDSLILKIEGILKLIYGIDNEIKEQKENGVIQDKSLNKILEDENFDFIPEDEIFFLKYLLIDKSGLNLRNKVAHSLMRKEDYNIGNANLLLLALLKLCSFQLYFNDKTVKK</sequence>
<name>A0A8T3VH05_9EURY</name>
<dbReference type="Pfam" id="PF13910">
    <property type="entry name" value="DUF4209"/>
    <property type="match status" value="1"/>
</dbReference>
<evidence type="ECO:0000313" key="3">
    <source>
        <dbReference type="Proteomes" id="UP000713479"/>
    </source>
</evidence>
<protein>
    <submittedName>
        <fullName evidence="2">DUF4209 domain-containing protein</fullName>
    </submittedName>
</protein>
<reference evidence="2" key="1">
    <citation type="submission" date="2019-04" db="EMBL/GenBank/DDBJ databases">
        <title>Evolution of Biomass-Degrading Anaerobic Consortia Revealed by Metagenomics.</title>
        <authorList>
            <person name="Peng X."/>
        </authorList>
    </citation>
    <scope>NUCLEOTIDE SEQUENCE</scope>
    <source>
        <strain evidence="2">SIG13</strain>
    </source>
</reference>
<evidence type="ECO:0000259" key="1">
    <source>
        <dbReference type="Pfam" id="PF13910"/>
    </source>
</evidence>
<evidence type="ECO:0000313" key="2">
    <source>
        <dbReference type="EMBL" id="MBE6510372.1"/>
    </source>
</evidence>
<organism evidence="2 3">
    <name type="scientific">Methanobrevibacter millerae</name>
    <dbReference type="NCBI Taxonomy" id="230361"/>
    <lineage>
        <taxon>Archaea</taxon>
        <taxon>Methanobacteriati</taxon>
        <taxon>Methanobacteriota</taxon>
        <taxon>Methanomada group</taxon>
        <taxon>Methanobacteria</taxon>
        <taxon>Methanobacteriales</taxon>
        <taxon>Methanobacteriaceae</taxon>
        <taxon>Methanobrevibacter</taxon>
    </lineage>
</organism>
<dbReference type="EMBL" id="SUTF01000004">
    <property type="protein sequence ID" value="MBE6510372.1"/>
    <property type="molecule type" value="Genomic_DNA"/>
</dbReference>
<dbReference type="AlphaFoldDB" id="A0A8T3VH05"/>
<comment type="caution">
    <text evidence="2">The sequence shown here is derived from an EMBL/GenBank/DDBJ whole genome shotgun (WGS) entry which is preliminary data.</text>
</comment>
<gene>
    <name evidence="2" type="ORF">E7Z74_03785</name>
</gene>
<feature type="domain" description="DUF4209" evidence="1">
    <location>
        <begin position="499"/>
        <end position="581"/>
    </location>
</feature>
<proteinExistence type="predicted"/>